<accession>A0ABR1Y4H9</accession>
<comment type="caution">
    <text evidence="2">The sequence shown here is derived from an EMBL/GenBank/DDBJ whole genome shotgun (WGS) entry which is preliminary data.</text>
</comment>
<dbReference type="Proteomes" id="UP001456524">
    <property type="component" value="Unassembled WGS sequence"/>
</dbReference>
<evidence type="ECO:0000313" key="2">
    <source>
        <dbReference type="EMBL" id="KAK8176076.1"/>
    </source>
</evidence>
<evidence type="ECO:0000313" key="3">
    <source>
        <dbReference type="Proteomes" id="UP001456524"/>
    </source>
</evidence>
<proteinExistence type="predicted"/>
<protein>
    <submittedName>
        <fullName evidence="2">Uncharacterized protein</fullName>
    </submittedName>
</protein>
<keyword evidence="3" id="KW-1185">Reference proteome</keyword>
<sequence>MRMRAGRLPAAPASLVRTPQRLNSATLLANQPRPQFNFIADPPYTAFPYIPISAPLCPSSARPRHRRPPDPRHPPRLSSQNGSAQRRAPRTASSRPLPPQPTHARVASPSWPGAPSSAPPPSNCRAPPANSHCAASDSESTDLDKTAPGRRTTPL</sequence>
<feature type="compositionally biased region" description="Low complexity" evidence="1">
    <location>
        <begin position="107"/>
        <end position="116"/>
    </location>
</feature>
<gene>
    <name evidence="2" type="ORF">IWX90DRAFT_131165</name>
</gene>
<reference evidence="2 3" key="1">
    <citation type="journal article" date="2022" name="G3 (Bethesda)">
        <title>Enemy or ally: a genomic approach to elucidate the lifestyle of Phyllosticta citrichinaensis.</title>
        <authorList>
            <person name="Buijs V.A."/>
            <person name="Groenewald J.Z."/>
            <person name="Haridas S."/>
            <person name="LaButti K.M."/>
            <person name="Lipzen A."/>
            <person name="Martin F.M."/>
            <person name="Barry K."/>
            <person name="Grigoriev I.V."/>
            <person name="Crous P.W."/>
            <person name="Seidl M.F."/>
        </authorList>
    </citation>
    <scope>NUCLEOTIDE SEQUENCE [LARGE SCALE GENOMIC DNA]</scope>
    <source>
        <strain evidence="2 3">CBS 129764</strain>
    </source>
</reference>
<name>A0ABR1Y4H9_9PEZI</name>
<evidence type="ECO:0000256" key="1">
    <source>
        <dbReference type="SAM" id="MobiDB-lite"/>
    </source>
</evidence>
<organism evidence="2 3">
    <name type="scientific">Phyllosticta citrichinensis</name>
    <dbReference type="NCBI Taxonomy" id="1130410"/>
    <lineage>
        <taxon>Eukaryota</taxon>
        <taxon>Fungi</taxon>
        <taxon>Dikarya</taxon>
        <taxon>Ascomycota</taxon>
        <taxon>Pezizomycotina</taxon>
        <taxon>Dothideomycetes</taxon>
        <taxon>Dothideomycetes incertae sedis</taxon>
        <taxon>Botryosphaeriales</taxon>
        <taxon>Phyllostictaceae</taxon>
        <taxon>Phyllosticta</taxon>
    </lineage>
</organism>
<dbReference type="EMBL" id="JBBWUH010000002">
    <property type="protein sequence ID" value="KAK8176076.1"/>
    <property type="molecule type" value="Genomic_DNA"/>
</dbReference>
<feature type="region of interest" description="Disordered" evidence="1">
    <location>
        <begin position="55"/>
        <end position="155"/>
    </location>
</feature>